<sequence>MGVAQRGVRSKARGRSTRMPGSASPPPRLPGRSRTAVPYATRHVGRRCYLTEQPALGKTNVVKTRFGSPSSIANARGFGCESGPVPMR</sequence>
<evidence type="ECO:0000256" key="1">
    <source>
        <dbReference type="SAM" id="MobiDB-lite"/>
    </source>
</evidence>
<keyword evidence="3" id="KW-1185">Reference proteome</keyword>
<reference evidence="2 3" key="1">
    <citation type="submission" date="2020-04" db="EMBL/GenBank/DDBJ databases">
        <authorList>
            <person name="Wallbank WR R."/>
            <person name="Pardo Diaz C."/>
            <person name="Kozak K."/>
            <person name="Martin S."/>
            <person name="Jiggins C."/>
            <person name="Moest M."/>
            <person name="Warren A I."/>
            <person name="Byers J.R.P. K."/>
            <person name="Montejo-Kovacevich G."/>
            <person name="Yen C E."/>
        </authorList>
    </citation>
    <scope>NUCLEOTIDE SEQUENCE [LARGE SCALE GENOMIC DNA]</scope>
</reference>
<evidence type="ECO:0000313" key="3">
    <source>
        <dbReference type="Proteomes" id="UP000494106"/>
    </source>
</evidence>
<dbReference type="OrthoDB" id="7473441at2759"/>
<dbReference type="EMBL" id="CADEBC010000561">
    <property type="protein sequence ID" value="CAB3253145.1"/>
    <property type="molecule type" value="Genomic_DNA"/>
</dbReference>
<comment type="caution">
    <text evidence="2">The sequence shown here is derived from an EMBL/GenBank/DDBJ whole genome shotgun (WGS) entry which is preliminary data.</text>
</comment>
<name>A0A8S1B541_ARCPL</name>
<gene>
    <name evidence="2" type="ORF">APLA_LOCUS13896</name>
</gene>
<organism evidence="2 3">
    <name type="scientific">Arctia plantaginis</name>
    <name type="common">Wood tiger moth</name>
    <name type="synonym">Phalaena plantaginis</name>
    <dbReference type="NCBI Taxonomy" id="874455"/>
    <lineage>
        <taxon>Eukaryota</taxon>
        <taxon>Metazoa</taxon>
        <taxon>Ecdysozoa</taxon>
        <taxon>Arthropoda</taxon>
        <taxon>Hexapoda</taxon>
        <taxon>Insecta</taxon>
        <taxon>Pterygota</taxon>
        <taxon>Neoptera</taxon>
        <taxon>Endopterygota</taxon>
        <taxon>Lepidoptera</taxon>
        <taxon>Glossata</taxon>
        <taxon>Ditrysia</taxon>
        <taxon>Noctuoidea</taxon>
        <taxon>Erebidae</taxon>
        <taxon>Arctiinae</taxon>
        <taxon>Arctia</taxon>
    </lineage>
</organism>
<dbReference type="AlphaFoldDB" id="A0A8S1B541"/>
<accession>A0A8S1B541</accession>
<dbReference type="Proteomes" id="UP000494106">
    <property type="component" value="Unassembled WGS sequence"/>
</dbReference>
<protein>
    <submittedName>
        <fullName evidence="2">Uncharacterized protein</fullName>
    </submittedName>
</protein>
<feature type="region of interest" description="Disordered" evidence="1">
    <location>
        <begin position="68"/>
        <end position="88"/>
    </location>
</feature>
<evidence type="ECO:0000313" key="2">
    <source>
        <dbReference type="EMBL" id="CAB3253145.1"/>
    </source>
</evidence>
<feature type="region of interest" description="Disordered" evidence="1">
    <location>
        <begin position="1"/>
        <end position="40"/>
    </location>
</feature>
<proteinExistence type="predicted"/>